<dbReference type="InterPro" id="IPR024775">
    <property type="entry name" value="DinB-like"/>
</dbReference>
<dbReference type="RefSeq" id="WP_074239826.1">
    <property type="nucleotide sequence ID" value="NZ_FSRA01000001.1"/>
</dbReference>
<dbReference type="OrthoDB" id="1431064at2"/>
<dbReference type="Gene3D" id="1.20.120.450">
    <property type="entry name" value="dinb family like domain"/>
    <property type="match status" value="1"/>
</dbReference>
<dbReference type="Proteomes" id="UP000185003">
    <property type="component" value="Unassembled WGS sequence"/>
</dbReference>
<proteinExistence type="predicted"/>
<keyword evidence="3" id="KW-1185">Reference proteome</keyword>
<dbReference type="SUPFAM" id="SSF109854">
    <property type="entry name" value="DinB/YfiT-like putative metalloenzymes"/>
    <property type="match status" value="1"/>
</dbReference>
<name>A0A1N6GJ61_9BACT</name>
<evidence type="ECO:0000313" key="2">
    <source>
        <dbReference type="EMBL" id="SIO07550.1"/>
    </source>
</evidence>
<accession>A0A1N6GJ61</accession>
<evidence type="ECO:0000259" key="1">
    <source>
        <dbReference type="Pfam" id="PF12867"/>
    </source>
</evidence>
<dbReference type="Pfam" id="PF12867">
    <property type="entry name" value="DinB_2"/>
    <property type="match status" value="1"/>
</dbReference>
<protein>
    <submittedName>
        <fullName evidence="2">DinB superfamily protein</fullName>
    </submittedName>
</protein>
<feature type="domain" description="DinB-like" evidence="1">
    <location>
        <begin position="27"/>
        <end position="161"/>
    </location>
</feature>
<dbReference type="InterPro" id="IPR034660">
    <property type="entry name" value="DinB/YfiT-like"/>
</dbReference>
<dbReference type="AlphaFoldDB" id="A0A1N6GJ61"/>
<gene>
    <name evidence="2" type="ORF">SAMN04488055_2803</name>
</gene>
<organism evidence="2 3">
    <name type="scientific">Chitinophaga niabensis</name>
    <dbReference type="NCBI Taxonomy" id="536979"/>
    <lineage>
        <taxon>Bacteria</taxon>
        <taxon>Pseudomonadati</taxon>
        <taxon>Bacteroidota</taxon>
        <taxon>Chitinophagia</taxon>
        <taxon>Chitinophagales</taxon>
        <taxon>Chitinophagaceae</taxon>
        <taxon>Chitinophaga</taxon>
    </lineage>
</organism>
<evidence type="ECO:0000313" key="3">
    <source>
        <dbReference type="Proteomes" id="UP000185003"/>
    </source>
</evidence>
<dbReference type="EMBL" id="FSRA01000001">
    <property type="protein sequence ID" value="SIO07550.1"/>
    <property type="molecule type" value="Genomic_DNA"/>
</dbReference>
<reference evidence="2 3" key="1">
    <citation type="submission" date="2016-11" db="EMBL/GenBank/DDBJ databases">
        <authorList>
            <person name="Jaros S."/>
            <person name="Januszkiewicz K."/>
            <person name="Wedrychowicz H."/>
        </authorList>
    </citation>
    <scope>NUCLEOTIDE SEQUENCE [LARGE SCALE GENOMIC DNA]</scope>
    <source>
        <strain evidence="2 3">DSM 24787</strain>
    </source>
</reference>
<dbReference type="STRING" id="536979.SAMN04488055_2803"/>
<sequence length="169" mass="19736">MQKTEWFKRKFPLIEDNGILPSIIERLRGTPARIEEITRELSPALLTLKQEDKWSIKEQIGHLSDVEPLWIGRLDDLTKGLAELRVADLTNQRTHTANHNAADIKTLQQGFREQRQEFVNKLSRLKDEQLYNTALHPRLKTPMRIIDLAYFVAEHDDHHLASVREIITK</sequence>